<reference evidence="2 3" key="1">
    <citation type="journal article" date="2017" name="Nat. Commun.">
        <title>Genome assembly with in vitro proximity ligation data and whole-genome triplication in lettuce.</title>
        <authorList>
            <person name="Reyes-Chin-Wo S."/>
            <person name="Wang Z."/>
            <person name="Yang X."/>
            <person name="Kozik A."/>
            <person name="Arikit S."/>
            <person name="Song C."/>
            <person name="Xia L."/>
            <person name="Froenicke L."/>
            <person name="Lavelle D.O."/>
            <person name="Truco M.J."/>
            <person name="Xia R."/>
            <person name="Zhu S."/>
            <person name="Xu C."/>
            <person name="Xu H."/>
            <person name="Xu X."/>
            <person name="Cox K."/>
            <person name="Korf I."/>
            <person name="Meyers B.C."/>
            <person name="Michelmore R.W."/>
        </authorList>
    </citation>
    <scope>NUCLEOTIDE SEQUENCE [LARGE SCALE GENOMIC DNA]</scope>
    <source>
        <strain evidence="3">cv. Salinas</strain>
        <tissue evidence="2">Seedlings</tissue>
    </source>
</reference>
<gene>
    <name evidence="2" type="ORF">LSAT_V11C800420320</name>
</gene>
<evidence type="ECO:0000313" key="2">
    <source>
        <dbReference type="EMBL" id="KAJ0192512.1"/>
    </source>
</evidence>
<evidence type="ECO:0000256" key="1">
    <source>
        <dbReference type="SAM" id="MobiDB-lite"/>
    </source>
</evidence>
<accession>A0A9R1X151</accession>
<comment type="caution">
    <text evidence="2">The sequence shown here is derived from an EMBL/GenBank/DDBJ whole genome shotgun (WGS) entry which is preliminary data.</text>
</comment>
<feature type="compositionally biased region" description="Basic and acidic residues" evidence="1">
    <location>
        <begin position="41"/>
        <end position="50"/>
    </location>
</feature>
<proteinExistence type="predicted"/>
<sequence>MHVPHGDPLFVHLMMLHEVRSQQVFEMGRFLFEIQGIVGPRDEQKDRTGPDRGTGFGQNQEPNRPGVGPYVYLLYDERGRSNSNFRARLFPYITDARLQGQDVKTSIPATVYKLADNIDD</sequence>
<dbReference type="EMBL" id="NBSK02000008">
    <property type="protein sequence ID" value="KAJ0192512.1"/>
    <property type="molecule type" value="Genomic_DNA"/>
</dbReference>
<keyword evidence="3" id="KW-1185">Reference proteome</keyword>
<feature type="region of interest" description="Disordered" evidence="1">
    <location>
        <begin position="41"/>
        <end position="68"/>
    </location>
</feature>
<name>A0A9R1X151_LACSA</name>
<dbReference type="Proteomes" id="UP000235145">
    <property type="component" value="Unassembled WGS sequence"/>
</dbReference>
<protein>
    <submittedName>
        <fullName evidence="2">Uncharacterized protein</fullName>
    </submittedName>
</protein>
<dbReference type="AlphaFoldDB" id="A0A9R1X151"/>
<organism evidence="2 3">
    <name type="scientific">Lactuca sativa</name>
    <name type="common">Garden lettuce</name>
    <dbReference type="NCBI Taxonomy" id="4236"/>
    <lineage>
        <taxon>Eukaryota</taxon>
        <taxon>Viridiplantae</taxon>
        <taxon>Streptophyta</taxon>
        <taxon>Embryophyta</taxon>
        <taxon>Tracheophyta</taxon>
        <taxon>Spermatophyta</taxon>
        <taxon>Magnoliopsida</taxon>
        <taxon>eudicotyledons</taxon>
        <taxon>Gunneridae</taxon>
        <taxon>Pentapetalae</taxon>
        <taxon>asterids</taxon>
        <taxon>campanulids</taxon>
        <taxon>Asterales</taxon>
        <taxon>Asteraceae</taxon>
        <taxon>Cichorioideae</taxon>
        <taxon>Cichorieae</taxon>
        <taxon>Lactucinae</taxon>
        <taxon>Lactuca</taxon>
    </lineage>
</organism>
<evidence type="ECO:0000313" key="3">
    <source>
        <dbReference type="Proteomes" id="UP000235145"/>
    </source>
</evidence>